<evidence type="ECO:0000259" key="1">
    <source>
        <dbReference type="PROSITE" id="PS50878"/>
    </source>
</evidence>
<dbReference type="PANTHER" id="PTHR21301">
    <property type="entry name" value="REVERSE TRANSCRIPTASE"/>
    <property type="match status" value="1"/>
</dbReference>
<dbReference type="Pfam" id="PF00078">
    <property type="entry name" value="RVT_1"/>
    <property type="match status" value="1"/>
</dbReference>
<name>A0A085NV45_9BILA</name>
<dbReference type="PROSITE" id="PS50878">
    <property type="entry name" value="RT_POL"/>
    <property type="match status" value="1"/>
</dbReference>
<dbReference type="AlphaFoldDB" id="A0A085NV45"/>
<protein>
    <recommendedName>
        <fullName evidence="1">Reverse transcriptase domain-containing protein</fullName>
    </recommendedName>
</protein>
<feature type="domain" description="Reverse transcriptase" evidence="1">
    <location>
        <begin position="1"/>
        <end position="238"/>
    </location>
</feature>
<reference evidence="2" key="1">
    <citation type="journal article" date="2014" name="Nat. Genet.">
        <title>Genome and transcriptome of the porcine whipworm Trichuris suis.</title>
        <authorList>
            <person name="Jex A.R."/>
            <person name="Nejsum P."/>
            <person name="Schwarz E.M."/>
            <person name="Hu L."/>
            <person name="Young N.D."/>
            <person name="Hall R.S."/>
            <person name="Korhonen P.K."/>
            <person name="Liao S."/>
            <person name="Thamsborg S."/>
            <person name="Xia J."/>
            <person name="Xu P."/>
            <person name="Wang S."/>
            <person name="Scheerlinck J.P."/>
            <person name="Hofmann A."/>
            <person name="Sternberg P.W."/>
            <person name="Wang J."/>
            <person name="Gasser R.B."/>
        </authorList>
    </citation>
    <scope>NUCLEOTIDE SEQUENCE [LARGE SCALE GENOMIC DNA]</scope>
    <source>
        <strain evidence="2">DCEP-RM93F</strain>
    </source>
</reference>
<gene>
    <name evidence="2" type="ORF">M514_04625</name>
</gene>
<dbReference type="EMBL" id="KL367474">
    <property type="protein sequence ID" value="KFD73341.1"/>
    <property type="molecule type" value="Genomic_DNA"/>
</dbReference>
<dbReference type="InterPro" id="IPR000477">
    <property type="entry name" value="RT_dom"/>
</dbReference>
<accession>A0A085NV45</accession>
<organism evidence="2">
    <name type="scientific">Trichuris suis</name>
    <name type="common">pig whipworm</name>
    <dbReference type="NCBI Taxonomy" id="68888"/>
    <lineage>
        <taxon>Eukaryota</taxon>
        <taxon>Metazoa</taxon>
        <taxon>Ecdysozoa</taxon>
        <taxon>Nematoda</taxon>
        <taxon>Enoplea</taxon>
        <taxon>Dorylaimia</taxon>
        <taxon>Trichinellida</taxon>
        <taxon>Trichuridae</taxon>
        <taxon>Trichuris</taxon>
    </lineage>
</organism>
<evidence type="ECO:0000313" key="2">
    <source>
        <dbReference type="EMBL" id="KFD73341.1"/>
    </source>
</evidence>
<dbReference type="Proteomes" id="UP000030758">
    <property type="component" value="Unassembled WGS sequence"/>
</dbReference>
<sequence>MNRILDSSIYCSLGSHPTDHTRKALRSLLLDYTRESKEEKLSLLANHLKFSSTFKCPQMTSPHILVSNDVKDLFTSIPIAYTLNIVHELLYTDRTIPERAKLSLFQIVQLVSFCMLEGNFFQFRGRYFGQKGSSAKMGSPLSPVLAEVFMEHLEDQAFSKADHSTLPHALKRYVDDIFVVIESRRDFLNFLNALFPNIISFTIEKEVCGRLPFLDFLVMRTSEGLKTRVYRKPTHSDR</sequence>
<dbReference type="PANTHER" id="PTHR21301:SF11">
    <property type="entry name" value="GIY-YIG DOMAIN-CONTAINING PROTEIN"/>
    <property type="match status" value="1"/>
</dbReference>
<proteinExistence type="predicted"/>